<evidence type="ECO:0008006" key="4">
    <source>
        <dbReference type="Google" id="ProtNLM"/>
    </source>
</evidence>
<dbReference type="EMBL" id="CP003130">
    <property type="protein sequence ID" value="AEU35980.1"/>
    <property type="molecule type" value="Genomic_DNA"/>
</dbReference>
<dbReference type="STRING" id="682795.AciX8_1641"/>
<dbReference type="KEGG" id="gma:AciX8_1641"/>
<dbReference type="Proteomes" id="UP000007113">
    <property type="component" value="Chromosome"/>
</dbReference>
<gene>
    <name evidence="2" type="ordered locus">AciX8_1641</name>
</gene>
<keyword evidence="1" id="KW-0472">Membrane</keyword>
<keyword evidence="1" id="KW-0812">Transmembrane</keyword>
<dbReference type="HOGENOM" id="CLU_159952_0_0_0"/>
<name>G8NNV5_GRAMM</name>
<evidence type="ECO:0000313" key="2">
    <source>
        <dbReference type="EMBL" id="AEU35980.1"/>
    </source>
</evidence>
<dbReference type="eggNOG" id="ENOG5033633">
    <property type="taxonomic scope" value="Bacteria"/>
</dbReference>
<accession>G8NNV5</accession>
<feature type="transmembrane region" description="Helical" evidence="1">
    <location>
        <begin position="102"/>
        <end position="121"/>
    </location>
</feature>
<protein>
    <recommendedName>
        <fullName evidence="4">Transmembrane protein</fullName>
    </recommendedName>
</protein>
<evidence type="ECO:0000313" key="3">
    <source>
        <dbReference type="Proteomes" id="UP000007113"/>
    </source>
</evidence>
<feature type="transmembrane region" description="Helical" evidence="1">
    <location>
        <begin position="29"/>
        <end position="49"/>
    </location>
</feature>
<evidence type="ECO:0000256" key="1">
    <source>
        <dbReference type="SAM" id="Phobius"/>
    </source>
</evidence>
<organism evidence="2 3">
    <name type="scientific">Granulicella mallensis (strain ATCC BAA-1857 / DSM 23137 / MP5ACTX8)</name>
    <dbReference type="NCBI Taxonomy" id="682795"/>
    <lineage>
        <taxon>Bacteria</taxon>
        <taxon>Pseudomonadati</taxon>
        <taxon>Acidobacteriota</taxon>
        <taxon>Terriglobia</taxon>
        <taxon>Terriglobales</taxon>
        <taxon>Acidobacteriaceae</taxon>
        <taxon>Granulicella</taxon>
    </lineage>
</organism>
<feature type="transmembrane region" description="Helical" evidence="1">
    <location>
        <begin position="61"/>
        <end position="82"/>
    </location>
</feature>
<dbReference type="OrthoDB" id="5738534at2"/>
<dbReference type="InterPro" id="IPR044890">
    <property type="entry name" value="TMEM14_sf"/>
</dbReference>
<keyword evidence="3" id="KW-1185">Reference proteome</keyword>
<dbReference type="RefSeq" id="WP_014264859.1">
    <property type="nucleotide sequence ID" value="NC_016631.1"/>
</dbReference>
<sequence precursor="true">MAKLTIVFGVLLVVLGVAGFVMTGSSHPTSLIPCWFGLVLALSGALASGNDAKKRMLWMHIAVTVGLLGFLFPAVMSIKSLVKAHAQQVELAHPAAVHEQLIMAFVCLIFVVLCVRSFIAARRGRVA</sequence>
<keyword evidence="1" id="KW-1133">Transmembrane helix</keyword>
<proteinExistence type="predicted"/>
<reference evidence="2 3" key="1">
    <citation type="submission" date="2011-11" db="EMBL/GenBank/DDBJ databases">
        <title>Complete sequence of Granulicella mallensis MP5ACTX8.</title>
        <authorList>
            <consortium name="US DOE Joint Genome Institute"/>
            <person name="Lucas S."/>
            <person name="Copeland A."/>
            <person name="Lapidus A."/>
            <person name="Cheng J.-F."/>
            <person name="Goodwin L."/>
            <person name="Pitluck S."/>
            <person name="Peters L."/>
            <person name="Lu M."/>
            <person name="Detter J.C."/>
            <person name="Han C."/>
            <person name="Tapia R."/>
            <person name="Land M."/>
            <person name="Hauser L."/>
            <person name="Kyrpides N."/>
            <person name="Ivanova N."/>
            <person name="Mikhailova N."/>
            <person name="Pagani I."/>
            <person name="Rawat S."/>
            <person name="Mannisto M."/>
            <person name="Haggblom M."/>
            <person name="Woyke T."/>
        </authorList>
    </citation>
    <scope>NUCLEOTIDE SEQUENCE [LARGE SCALE GENOMIC DNA]</scope>
    <source>
        <strain evidence="3">ATCC BAA-1857 / DSM 23137 / MP5ACTX8</strain>
    </source>
</reference>
<dbReference type="Gene3D" id="1.10.10.1740">
    <property type="entry name" value="Transmembrane protein 14-like"/>
    <property type="match status" value="1"/>
</dbReference>
<dbReference type="AlphaFoldDB" id="G8NNV5"/>